<feature type="region of interest" description="Disordered" evidence="1">
    <location>
        <begin position="30"/>
        <end position="64"/>
    </location>
</feature>
<keyword evidence="5" id="KW-1185">Reference proteome</keyword>
<comment type="caution">
    <text evidence="4">The sequence shown here is derived from an EMBL/GenBank/DDBJ whole genome shotgun (WGS) entry which is preliminary data.</text>
</comment>
<dbReference type="EMBL" id="PGGW01000009">
    <property type="protein sequence ID" value="PJF01655.1"/>
    <property type="molecule type" value="Genomic_DNA"/>
</dbReference>
<evidence type="ECO:0000256" key="2">
    <source>
        <dbReference type="SAM" id="Phobius"/>
    </source>
</evidence>
<sequence length="445" mass="45541">MGRTGRTALRGLAAVAALCAVAALPGAVAAGPDEPPGYRTAPDAEPVRGATSGAEAPELAPGIYTDRIGPGEERLYAVELDAASTAYLSAMAAPGPGTAVAVRGDGLALRLTTAEGKECDTARVTFAGNGTAYPIGDHTTRRTGGRVDARCRKAGRYLFSVGRVGGEAGGEWPVEIRHMSEPGLTGAAPQPPAGDAGGTEPPEPSAPPGGEVRQADGGSGPNDAAAIRTGAWRDRLRPGETRFYRVPLEWGQRLSAAAELPAARGTYAFVPGALGLQLYNPARGSVVGGNFKPYDGGLTTASLGTPPVDYGNRYGTGADEASVPGWYYLELTLHRDLERFFPDGADVTLRVNVEGEAAEGPEYDGDLRAAGFGTAEDGQAPLGRGRPEQGRPAADARRDGHMLILAWAGIGTGSALLLGLGLWTAVARRGGTGTTGGGRHAAPSR</sequence>
<organism evidence="4 5">
    <name type="scientific">Streptomyces carminius</name>
    <dbReference type="NCBI Taxonomy" id="2665496"/>
    <lineage>
        <taxon>Bacteria</taxon>
        <taxon>Bacillati</taxon>
        <taxon>Actinomycetota</taxon>
        <taxon>Actinomycetes</taxon>
        <taxon>Kitasatosporales</taxon>
        <taxon>Streptomycetaceae</taxon>
        <taxon>Streptomyces</taxon>
    </lineage>
</organism>
<evidence type="ECO:0000256" key="1">
    <source>
        <dbReference type="SAM" id="MobiDB-lite"/>
    </source>
</evidence>
<keyword evidence="2" id="KW-1133">Transmembrane helix</keyword>
<dbReference type="Proteomes" id="UP000230407">
    <property type="component" value="Unassembled WGS sequence"/>
</dbReference>
<evidence type="ECO:0008006" key="6">
    <source>
        <dbReference type="Google" id="ProtNLM"/>
    </source>
</evidence>
<protein>
    <recommendedName>
        <fullName evidence="6">Peptidase</fullName>
    </recommendedName>
</protein>
<keyword evidence="2" id="KW-0472">Membrane</keyword>
<evidence type="ECO:0000313" key="4">
    <source>
        <dbReference type="EMBL" id="PJF01655.1"/>
    </source>
</evidence>
<evidence type="ECO:0000313" key="5">
    <source>
        <dbReference type="Proteomes" id="UP000230407"/>
    </source>
</evidence>
<feature type="compositionally biased region" description="Basic and acidic residues" evidence="1">
    <location>
        <begin position="385"/>
        <end position="395"/>
    </location>
</feature>
<dbReference type="InterPro" id="IPR006311">
    <property type="entry name" value="TAT_signal"/>
</dbReference>
<accession>A0A2M8MBP7</accession>
<proteinExistence type="predicted"/>
<evidence type="ECO:0000256" key="3">
    <source>
        <dbReference type="SAM" id="SignalP"/>
    </source>
</evidence>
<dbReference type="PROSITE" id="PS51318">
    <property type="entry name" value="TAT"/>
    <property type="match status" value="1"/>
</dbReference>
<keyword evidence="2" id="KW-0812">Transmembrane</keyword>
<feature type="region of interest" description="Disordered" evidence="1">
    <location>
        <begin position="181"/>
        <end position="232"/>
    </location>
</feature>
<dbReference type="AlphaFoldDB" id="A0A2M8MBP7"/>
<name>A0A2M8MBP7_9ACTN</name>
<feature type="signal peptide" evidence="3">
    <location>
        <begin position="1"/>
        <end position="29"/>
    </location>
</feature>
<feature type="region of interest" description="Disordered" evidence="1">
    <location>
        <begin position="371"/>
        <end position="395"/>
    </location>
</feature>
<reference evidence="4 5" key="1">
    <citation type="submission" date="2017-11" db="EMBL/GenBank/DDBJ databases">
        <title>Streptomyces carmine sp. nov., a novel actinomycete isolated from Sophora alopecuroides in Xinjiang, China.</title>
        <authorList>
            <person name="Wang Y."/>
            <person name="Luo X."/>
            <person name="Wan C."/>
            <person name="Zhang L."/>
        </authorList>
    </citation>
    <scope>NUCLEOTIDE SEQUENCE [LARGE SCALE GENOMIC DNA]</scope>
    <source>
        <strain evidence="4 5">TRM SA0054</strain>
    </source>
</reference>
<feature type="chain" id="PRO_5014986791" description="Peptidase" evidence="3">
    <location>
        <begin position="30"/>
        <end position="445"/>
    </location>
</feature>
<feature type="transmembrane region" description="Helical" evidence="2">
    <location>
        <begin position="402"/>
        <end position="423"/>
    </location>
</feature>
<keyword evidence="3" id="KW-0732">Signal</keyword>
<gene>
    <name evidence="4" type="ORF">CUT44_02395</name>
</gene>